<name>A0A154I8Q2_RHILE</name>
<proteinExistence type="predicted"/>
<dbReference type="CDD" id="cd04301">
    <property type="entry name" value="NAT_SF"/>
    <property type="match status" value="1"/>
</dbReference>
<dbReference type="PROSITE" id="PS51186">
    <property type="entry name" value="GNAT"/>
    <property type="match status" value="1"/>
</dbReference>
<keyword evidence="1" id="KW-0472">Membrane</keyword>
<dbReference type="Gene3D" id="3.40.630.30">
    <property type="match status" value="1"/>
</dbReference>
<evidence type="ECO:0000313" key="3">
    <source>
        <dbReference type="EMBL" id="KZA96487.1"/>
    </source>
</evidence>
<dbReference type="AlphaFoldDB" id="A0A154I8Q2"/>
<evidence type="ECO:0000259" key="2">
    <source>
        <dbReference type="PROSITE" id="PS51186"/>
    </source>
</evidence>
<dbReference type="RefSeq" id="WP_062945248.1">
    <property type="nucleotide sequence ID" value="NZ_CP171844.1"/>
</dbReference>
<feature type="transmembrane region" description="Helical" evidence="1">
    <location>
        <begin position="53"/>
        <end position="73"/>
    </location>
</feature>
<evidence type="ECO:0000256" key="1">
    <source>
        <dbReference type="SAM" id="Phobius"/>
    </source>
</evidence>
<protein>
    <submittedName>
        <fullName evidence="3">Acetyltransferase</fullName>
    </submittedName>
</protein>
<keyword evidence="1" id="KW-1133">Transmembrane helix</keyword>
<dbReference type="GO" id="GO:0016747">
    <property type="term" value="F:acyltransferase activity, transferring groups other than amino-acyl groups"/>
    <property type="evidence" value="ECO:0007669"/>
    <property type="project" value="InterPro"/>
</dbReference>
<feature type="domain" description="N-acetyltransferase" evidence="2">
    <location>
        <begin position="1"/>
        <end position="145"/>
    </location>
</feature>
<sequence length="148" mass="16084">MAIIDDEEAMFETLDPVPSEIATAISDGLNAFNESAEIRREAFAIVWRENGRLIAGITASVSFSVLFIGNLWVAKSLRLSGIGTKLMAAAEEEGRRRAAVTACVDTLSTQAPDFYPKLGYVEFGRVSGHAGGRPVDRIWFRKEFSAAA</sequence>
<dbReference type="Pfam" id="PF00583">
    <property type="entry name" value="Acetyltransf_1"/>
    <property type="match status" value="1"/>
</dbReference>
<organism evidence="3">
    <name type="scientific">Rhizobium leguminosarum</name>
    <dbReference type="NCBI Taxonomy" id="384"/>
    <lineage>
        <taxon>Bacteria</taxon>
        <taxon>Pseudomonadati</taxon>
        <taxon>Pseudomonadota</taxon>
        <taxon>Alphaproteobacteria</taxon>
        <taxon>Hyphomicrobiales</taxon>
        <taxon>Rhizobiaceae</taxon>
        <taxon>Rhizobium/Agrobacterium group</taxon>
        <taxon>Rhizobium</taxon>
    </lineage>
</organism>
<dbReference type="SUPFAM" id="SSF55729">
    <property type="entry name" value="Acyl-CoA N-acyltransferases (Nat)"/>
    <property type="match status" value="1"/>
</dbReference>
<dbReference type="InterPro" id="IPR016181">
    <property type="entry name" value="Acyl_CoA_acyltransferase"/>
</dbReference>
<keyword evidence="1" id="KW-0812">Transmembrane</keyword>
<keyword evidence="3" id="KW-0808">Transferase</keyword>
<dbReference type="EMBL" id="LVYU01000156">
    <property type="protein sequence ID" value="KZA96487.1"/>
    <property type="molecule type" value="Genomic_DNA"/>
</dbReference>
<dbReference type="InterPro" id="IPR000182">
    <property type="entry name" value="GNAT_dom"/>
</dbReference>
<accession>A0A154I8Q2</accession>
<gene>
    <name evidence="3" type="ORF">A4A59_05170</name>
</gene>
<reference evidence="3" key="1">
    <citation type="submission" date="2016-03" db="EMBL/GenBank/DDBJ databases">
        <title>Microsymbionts genomes from the relict species Vavilovia formosa.</title>
        <authorList>
            <person name="Chirak E."/>
            <person name="Kimeklis A."/>
            <person name="Kopat V."/>
            <person name="Andronov E."/>
        </authorList>
    </citation>
    <scope>NUCLEOTIDE SEQUENCE [LARGE SCALE GENOMIC DNA]</scope>
    <source>
        <strain evidence="3">Vaf12</strain>
    </source>
</reference>
<comment type="caution">
    <text evidence="3">The sequence shown here is derived from an EMBL/GenBank/DDBJ whole genome shotgun (WGS) entry which is preliminary data.</text>
</comment>